<reference evidence="2 3" key="1">
    <citation type="submission" date="2015-10" db="EMBL/GenBank/DDBJ databases">
        <title>Genome analyses suggest a sexual origin of heterokaryosis in a supposedly ancient asexual fungus.</title>
        <authorList>
            <person name="Ropars J."/>
            <person name="Sedzielewska K."/>
            <person name="Noel J."/>
            <person name="Charron P."/>
            <person name="Farinelli L."/>
            <person name="Marton T."/>
            <person name="Kruger M."/>
            <person name="Pelin A."/>
            <person name="Brachmann A."/>
            <person name="Corradi N."/>
        </authorList>
    </citation>
    <scope>NUCLEOTIDE SEQUENCE [LARGE SCALE GENOMIC DNA]</scope>
    <source>
        <strain evidence="2 3">A4</strain>
    </source>
</reference>
<dbReference type="EMBL" id="LLXI01002996">
    <property type="protein sequence ID" value="PKY58399.1"/>
    <property type="molecule type" value="Genomic_DNA"/>
</dbReference>
<keyword evidence="3" id="KW-1185">Reference proteome</keyword>
<comment type="caution">
    <text evidence="2">The sequence shown here is derived from an EMBL/GenBank/DDBJ whole genome shotgun (WGS) entry which is preliminary data.</text>
</comment>
<dbReference type="VEuPathDB" id="FungiDB:RhiirFUN_023034"/>
<name>A0A2I1HHQ1_9GLOM</name>
<dbReference type="Proteomes" id="UP000234323">
    <property type="component" value="Unassembled WGS sequence"/>
</dbReference>
<dbReference type="AlphaFoldDB" id="A0A2I1HHQ1"/>
<organism evidence="2 3">
    <name type="scientific">Rhizophagus irregularis</name>
    <dbReference type="NCBI Taxonomy" id="588596"/>
    <lineage>
        <taxon>Eukaryota</taxon>
        <taxon>Fungi</taxon>
        <taxon>Fungi incertae sedis</taxon>
        <taxon>Mucoromycota</taxon>
        <taxon>Glomeromycotina</taxon>
        <taxon>Glomeromycetes</taxon>
        <taxon>Glomerales</taxon>
        <taxon>Glomeraceae</taxon>
        <taxon>Rhizophagus</taxon>
    </lineage>
</organism>
<evidence type="ECO:0000313" key="2">
    <source>
        <dbReference type="EMBL" id="PKY58399.1"/>
    </source>
</evidence>
<feature type="region of interest" description="Disordered" evidence="1">
    <location>
        <begin position="94"/>
        <end position="123"/>
    </location>
</feature>
<sequence length="167" mass="19714">MSKVTVLMPKRRLTTLWRRDALGPNAHNKPGKIPWRGLQENCHKYSSRKFFHDLRSQQNKIEMLERIISVKDDEIKKYKEMIINLKIGKVKELKQKKDQDTISPTQKGKDESSQTRRKSRKISNTQSYPKLGCWTSHVTHYYYMIDSFSCCLNLLEAEVLVTDKRNI</sequence>
<protein>
    <submittedName>
        <fullName evidence="2">Uncharacterized protein</fullName>
    </submittedName>
</protein>
<proteinExistence type="predicted"/>
<gene>
    <name evidence="2" type="ORF">RhiirA4_480286</name>
</gene>
<evidence type="ECO:0000256" key="1">
    <source>
        <dbReference type="SAM" id="MobiDB-lite"/>
    </source>
</evidence>
<evidence type="ECO:0000313" key="3">
    <source>
        <dbReference type="Proteomes" id="UP000234323"/>
    </source>
</evidence>
<accession>A0A2I1HHQ1</accession>